<dbReference type="SUPFAM" id="SSF48452">
    <property type="entry name" value="TPR-like"/>
    <property type="match status" value="1"/>
</dbReference>
<evidence type="ECO:0000256" key="1">
    <source>
        <dbReference type="PROSITE-ProRule" id="PRU00339"/>
    </source>
</evidence>
<gene>
    <name evidence="2" type="ORF">GF359_01590</name>
</gene>
<feature type="repeat" description="TPR" evidence="1">
    <location>
        <begin position="29"/>
        <end position="62"/>
    </location>
</feature>
<comment type="caution">
    <text evidence="2">The sequence shown here is derived from an EMBL/GenBank/DDBJ whole genome shotgun (WGS) entry which is preliminary data.</text>
</comment>
<organism evidence="2 3">
    <name type="scientific">candidate division WOR-3 bacterium</name>
    <dbReference type="NCBI Taxonomy" id="2052148"/>
    <lineage>
        <taxon>Bacteria</taxon>
        <taxon>Bacteria division WOR-3</taxon>
    </lineage>
</organism>
<dbReference type="Proteomes" id="UP000630660">
    <property type="component" value="Unassembled WGS sequence"/>
</dbReference>
<evidence type="ECO:0008006" key="4">
    <source>
        <dbReference type="Google" id="ProtNLM"/>
    </source>
</evidence>
<dbReference type="AlphaFoldDB" id="A0A9D5K7S3"/>
<name>A0A9D5K7S3_UNCW3</name>
<keyword evidence="1" id="KW-0802">TPR repeat</keyword>
<evidence type="ECO:0000313" key="3">
    <source>
        <dbReference type="Proteomes" id="UP000630660"/>
    </source>
</evidence>
<dbReference type="InterPro" id="IPR019734">
    <property type="entry name" value="TPR_rpt"/>
</dbReference>
<dbReference type="EMBL" id="WJKJ01000047">
    <property type="protein sequence ID" value="MBD3363886.1"/>
    <property type="molecule type" value="Genomic_DNA"/>
</dbReference>
<reference evidence="2" key="1">
    <citation type="submission" date="2019-11" db="EMBL/GenBank/DDBJ databases">
        <title>Microbial mats filling the niche in hypersaline microbial mats.</title>
        <authorList>
            <person name="Wong H.L."/>
            <person name="Macleod F.I."/>
            <person name="White R.A. III"/>
            <person name="Burns B.P."/>
        </authorList>
    </citation>
    <scope>NUCLEOTIDE SEQUENCE</scope>
    <source>
        <strain evidence="2">Bin_327</strain>
    </source>
</reference>
<protein>
    <recommendedName>
        <fullName evidence="4">Tetratricopeptide repeat protein</fullName>
    </recommendedName>
</protein>
<evidence type="ECO:0000313" key="2">
    <source>
        <dbReference type="EMBL" id="MBD3363886.1"/>
    </source>
</evidence>
<proteinExistence type="predicted"/>
<accession>A0A9D5K7S3</accession>
<sequence length="121" mass="14069">MICSLKNRLSVVIWVGLLFVMLLGGCDKESPHVKRGREMLTIGEYEDATKEFRIALKDNPDDVKAKALLFYTQSFIEDEPEAFYALISVLMYSEAEKEEFVDQEELNKLKLELRNDFYDYG</sequence>
<dbReference type="PROSITE" id="PS50005">
    <property type="entry name" value="TPR"/>
    <property type="match status" value="1"/>
</dbReference>
<dbReference type="InterPro" id="IPR011990">
    <property type="entry name" value="TPR-like_helical_dom_sf"/>
</dbReference>
<feature type="non-terminal residue" evidence="2">
    <location>
        <position position="121"/>
    </location>
</feature>
<dbReference type="PROSITE" id="PS51257">
    <property type="entry name" value="PROKAR_LIPOPROTEIN"/>
    <property type="match status" value="1"/>
</dbReference>